<dbReference type="InterPro" id="IPR010794">
    <property type="entry name" value="MalM"/>
</dbReference>
<organism evidence="3 4">
    <name type="scientific">Chromohalobacter sarecensis</name>
    <dbReference type="NCBI Taxonomy" id="245294"/>
    <lineage>
        <taxon>Bacteria</taxon>
        <taxon>Pseudomonadati</taxon>
        <taxon>Pseudomonadota</taxon>
        <taxon>Gammaproteobacteria</taxon>
        <taxon>Oceanospirillales</taxon>
        <taxon>Halomonadaceae</taxon>
        <taxon>Chromohalobacter</taxon>
    </lineage>
</organism>
<comment type="caution">
    <text evidence="3">The sequence shown here is derived from an EMBL/GenBank/DDBJ whole genome shotgun (WGS) entry which is preliminary data.</text>
</comment>
<name>A0ABV9D181_9GAMM</name>
<feature type="compositionally biased region" description="Polar residues" evidence="1">
    <location>
        <begin position="229"/>
        <end position="242"/>
    </location>
</feature>
<dbReference type="Proteomes" id="UP001596030">
    <property type="component" value="Unassembled WGS sequence"/>
</dbReference>
<dbReference type="EMBL" id="JBHSEU010000016">
    <property type="protein sequence ID" value="MFC4539118.1"/>
    <property type="molecule type" value="Genomic_DNA"/>
</dbReference>
<gene>
    <name evidence="3" type="ORF">ACFO0U_10060</name>
</gene>
<proteinExistence type="predicted"/>
<protein>
    <submittedName>
        <fullName evidence="3">MalM family protein</fullName>
    </submittedName>
</protein>
<evidence type="ECO:0000256" key="1">
    <source>
        <dbReference type="SAM" id="MobiDB-lite"/>
    </source>
</evidence>
<accession>A0ABV9D181</accession>
<sequence length="310" mass="32974">MPQRPLAVLLSGLALTSLAGCASLVPHDDASVTPAKQSQQALDRATDCCDSLAALPYQSLAVGESQSLTLNKKAPMHRFEDGASYFQAFELPPTREPLTFKLTSTIANDQVFAPTVLVLDEDFQPTQRVASDKFDYLSPNGFAGARLGASFDITPGPDAAYLVVYSNDAARQGTTQYESAEKVYARVRGLALPPGPDPIAEHTATGNVTLESESRESGGGLLTPILGTRSHTNSATADTGTAPSRDKQASPSSGDSDNASAPDFDYRRMIDAALKADDIELAMQLAERAEREGHSGTRAWLAERLRSTSP</sequence>
<dbReference type="RefSeq" id="WP_246973984.1">
    <property type="nucleotide sequence ID" value="NZ_JAKGAN010000005.1"/>
</dbReference>
<dbReference type="PROSITE" id="PS51257">
    <property type="entry name" value="PROKAR_LIPOPROTEIN"/>
    <property type="match status" value="1"/>
</dbReference>
<keyword evidence="4" id="KW-1185">Reference proteome</keyword>
<evidence type="ECO:0000256" key="2">
    <source>
        <dbReference type="SAM" id="SignalP"/>
    </source>
</evidence>
<feature type="compositionally biased region" description="Polar residues" evidence="1">
    <location>
        <begin position="249"/>
        <end position="259"/>
    </location>
</feature>
<feature type="region of interest" description="Disordered" evidence="1">
    <location>
        <begin position="194"/>
        <end position="264"/>
    </location>
</feature>
<feature type="chain" id="PRO_5047067662" evidence="2">
    <location>
        <begin position="23"/>
        <end position="310"/>
    </location>
</feature>
<evidence type="ECO:0000313" key="4">
    <source>
        <dbReference type="Proteomes" id="UP001596030"/>
    </source>
</evidence>
<feature type="region of interest" description="Disordered" evidence="1">
    <location>
        <begin position="287"/>
        <end position="310"/>
    </location>
</feature>
<evidence type="ECO:0000313" key="3">
    <source>
        <dbReference type="EMBL" id="MFC4539118.1"/>
    </source>
</evidence>
<feature type="signal peptide" evidence="2">
    <location>
        <begin position="1"/>
        <end position="22"/>
    </location>
</feature>
<reference evidence="4" key="1">
    <citation type="journal article" date="2019" name="Int. J. Syst. Evol. Microbiol.">
        <title>The Global Catalogue of Microorganisms (GCM) 10K type strain sequencing project: providing services to taxonomists for standard genome sequencing and annotation.</title>
        <authorList>
            <consortium name="The Broad Institute Genomics Platform"/>
            <consortium name="The Broad Institute Genome Sequencing Center for Infectious Disease"/>
            <person name="Wu L."/>
            <person name="Ma J."/>
        </authorList>
    </citation>
    <scope>NUCLEOTIDE SEQUENCE [LARGE SCALE GENOMIC DNA]</scope>
    <source>
        <strain evidence="4">CGMCC 1.12121</strain>
    </source>
</reference>
<dbReference type="Pfam" id="PF07148">
    <property type="entry name" value="MalM"/>
    <property type="match status" value="1"/>
</dbReference>
<keyword evidence="2" id="KW-0732">Signal</keyword>